<gene>
    <name evidence="1" type="ORF">LOK49_LG13G01927</name>
</gene>
<accession>A0ACC0FK48</accession>
<dbReference type="Proteomes" id="UP001060215">
    <property type="component" value="Chromosome 14"/>
</dbReference>
<protein>
    <submittedName>
        <fullName evidence="1">Uncharacterized protein</fullName>
    </submittedName>
</protein>
<name>A0ACC0FK48_9ERIC</name>
<comment type="caution">
    <text evidence="1">The sequence shown here is derived from an EMBL/GenBank/DDBJ whole genome shotgun (WGS) entry which is preliminary data.</text>
</comment>
<keyword evidence="2" id="KW-1185">Reference proteome</keyword>
<dbReference type="EMBL" id="CM045771">
    <property type="protein sequence ID" value="KAI7988492.1"/>
    <property type="molecule type" value="Genomic_DNA"/>
</dbReference>
<sequence>MMFERPWLLLFWWCLLLFLAIYCWCLLRVELADLEGARTLPLLFAVLYTVLAMLLLNLTSSSSEIEPAG</sequence>
<proteinExistence type="predicted"/>
<organism evidence="1 2">
    <name type="scientific">Camellia lanceoleosa</name>
    <dbReference type="NCBI Taxonomy" id="1840588"/>
    <lineage>
        <taxon>Eukaryota</taxon>
        <taxon>Viridiplantae</taxon>
        <taxon>Streptophyta</taxon>
        <taxon>Embryophyta</taxon>
        <taxon>Tracheophyta</taxon>
        <taxon>Spermatophyta</taxon>
        <taxon>Magnoliopsida</taxon>
        <taxon>eudicotyledons</taxon>
        <taxon>Gunneridae</taxon>
        <taxon>Pentapetalae</taxon>
        <taxon>asterids</taxon>
        <taxon>Ericales</taxon>
        <taxon>Theaceae</taxon>
        <taxon>Camellia</taxon>
    </lineage>
</organism>
<reference evidence="1 2" key="1">
    <citation type="journal article" date="2022" name="Plant J.">
        <title>Chromosome-level genome of Camellia lanceoleosa provides a valuable resource for understanding genome evolution and self-incompatibility.</title>
        <authorList>
            <person name="Gong W."/>
            <person name="Xiao S."/>
            <person name="Wang L."/>
            <person name="Liao Z."/>
            <person name="Chang Y."/>
            <person name="Mo W."/>
            <person name="Hu G."/>
            <person name="Li W."/>
            <person name="Zhao G."/>
            <person name="Zhu H."/>
            <person name="Hu X."/>
            <person name="Ji K."/>
            <person name="Xiang X."/>
            <person name="Song Q."/>
            <person name="Yuan D."/>
            <person name="Jin S."/>
            <person name="Zhang L."/>
        </authorList>
    </citation>
    <scope>NUCLEOTIDE SEQUENCE [LARGE SCALE GENOMIC DNA]</scope>
    <source>
        <strain evidence="1">SQ_2022a</strain>
    </source>
</reference>
<evidence type="ECO:0000313" key="1">
    <source>
        <dbReference type="EMBL" id="KAI7988492.1"/>
    </source>
</evidence>
<evidence type="ECO:0000313" key="2">
    <source>
        <dbReference type="Proteomes" id="UP001060215"/>
    </source>
</evidence>